<comment type="caution">
    <text evidence="3">The sequence shown here is derived from an EMBL/GenBank/DDBJ whole genome shotgun (WGS) entry which is preliminary data.</text>
</comment>
<reference evidence="3" key="1">
    <citation type="journal article" date="2023" name="G3 (Bethesda)">
        <title>Whole genome assembly and annotation of the endangered Caribbean coral Acropora cervicornis.</title>
        <authorList>
            <person name="Selwyn J.D."/>
            <person name="Vollmer S.V."/>
        </authorList>
    </citation>
    <scope>NUCLEOTIDE SEQUENCE</scope>
    <source>
        <strain evidence="3">K2</strain>
    </source>
</reference>
<sequence length="969" mass="107002">MDFSHFPPDLPLGEKKDLGDGKVIYSFKKSQHVRLLLRNLAEMQAKGVQTDLIVQTKSEDLEEPFHSELLAACSPSMKQALAGTNYDLTGAISFGHITANELKAFPDFLYKPETILDEEIVADLEQFAKKYRVHSLAQLCGQRKHQREGAEGMAVWAKHYEDLLAQLYEMFQKRELTKAILKGDEESCEIQVHGPLIGAASPVFRDMFCNELFCQEGQKYRLRGISSKTLNCLLRYIYTGEVTVDGATVQDLLQNSCTYKIPAIISACCDWLSSTMSAYNAIGIWHLLRETESEDTNNLEREAKAFIVENFAKICEEDDEYYDLEYEDLKEILQDDNLGVDCEEDVFNAVDTWVGADKEVRSRYFCDLFKCVRLANTNVKFLRDLETHPLIQDYAICLQAEPIDQALQDGGFREDNYVTENVPQYGFDEDDVRWLIKGLTHCEDETYNTDDCYEELPKQNPPRGLTEKGKTDMRLKSNRKEAGHSNKSPLKSASKEKATLNPQETEVPLKKDGTPDRRFKVNKNTLKSHSQGNTVEEKETLQAKEVPLKKDGTPDRRFKVNKNTLKSHSQGNTVEEKETLQAKEVPLKKDGTPDRRFKVNKNTLKSRSQGNAVEEIVTSDMRENGIPRKKDGTPDMRFKVNKTASGSSSSSCTGRSSSGESIGPLKSDGTPDMRYAVNKAAYSSPSSSNTSCYPAYDSGMPASGSSRRGSSSPGPLKSDGTPDMRYAVNKATYSSPVSSSYQPYSSEMAASGSSRRGSSSPGPLKSDGTPDMRYAINKAAFSSPFSSNTSGYRAYSSGMFSSGSSRRGSSSPGPLKSDGTPDMRYAVNKATYSSPVSSGYQPYSSEMSASGSSRRGSSSPGPLKSDGTPDMRYAINKAAFSSPFSSNTSGYRAYSSGMFSSGSSRRGSSSPGPLKSDGTPDMRYAVNKATYSSPVSSGYQPYSSEMSSFGCGPLKKDGTPDMRFKANRW</sequence>
<dbReference type="Pfam" id="PF07707">
    <property type="entry name" value="BACK"/>
    <property type="match status" value="1"/>
</dbReference>
<feature type="region of interest" description="Disordered" evidence="1">
    <location>
        <begin position="798"/>
        <end position="870"/>
    </location>
</feature>
<feature type="domain" description="BTB" evidence="2">
    <location>
        <begin position="50"/>
        <end position="118"/>
    </location>
</feature>
<feature type="compositionally biased region" description="Basic and acidic residues" evidence="1">
    <location>
        <begin position="954"/>
        <end position="969"/>
    </location>
</feature>
<feature type="compositionally biased region" description="Low complexity" evidence="1">
    <location>
        <begin position="798"/>
        <end position="814"/>
    </location>
</feature>
<dbReference type="SUPFAM" id="SSF54695">
    <property type="entry name" value="POZ domain"/>
    <property type="match status" value="2"/>
</dbReference>
<feature type="compositionally biased region" description="Basic and acidic residues" evidence="1">
    <location>
        <begin position="620"/>
        <end position="638"/>
    </location>
</feature>
<reference evidence="3" key="2">
    <citation type="journal article" date="2023" name="Science">
        <title>Genomic signatures of disease resistance in endangered staghorn corals.</title>
        <authorList>
            <person name="Vollmer S.V."/>
            <person name="Selwyn J.D."/>
            <person name="Despard B.A."/>
            <person name="Roesel C.L."/>
        </authorList>
    </citation>
    <scope>NUCLEOTIDE SEQUENCE</scope>
    <source>
        <strain evidence="3">K2</strain>
    </source>
</reference>
<dbReference type="InterPro" id="IPR011333">
    <property type="entry name" value="SKP1/BTB/POZ_sf"/>
</dbReference>
<feature type="compositionally biased region" description="Low complexity" evidence="1">
    <location>
        <begin position="645"/>
        <end position="661"/>
    </location>
</feature>
<gene>
    <name evidence="3" type="ORF">P5673_008982</name>
</gene>
<feature type="compositionally biased region" description="Low complexity" evidence="1">
    <location>
        <begin position="733"/>
        <end position="760"/>
    </location>
</feature>
<proteinExistence type="predicted"/>
<evidence type="ECO:0000256" key="1">
    <source>
        <dbReference type="SAM" id="MobiDB-lite"/>
    </source>
</evidence>
<feature type="compositionally biased region" description="Basic and acidic residues" evidence="1">
    <location>
        <begin position="535"/>
        <end position="558"/>
    </location>
</feature>
<dbReference type="PANTHER" id="PTHR45632:SF17">
    <property type="entry name" value="KELCH-LIKE PROTEIN 31"/>
    <property type="match status" value="1"/>
</dbReference>
<dbReference type="InterPro" id="IPR011705">
    <property type="entry name" value="BACK"/>
</dbReference>
<dbReference type="Gene3D" id="3.30.710.10">
    <property type="entry name" value="Potassium Channel Kv1.1, Chain A"/>
    <property type="match status" value="2"/>
</dbReference>
<dbReference type="PROSITE" id="PS50097">
    <property type="entry name" value="BTB"/>
    <property type="match status" value="2"/>
</dbReference>
<dbReference type="InterPro" id="IPR000210">
    <property type="entry name" value="BTB/POZ_dom"/>
</dbReference>
<keyword evidence="4" id="KW-1185">Reference proteome</keyword>
<feature type="domain" description="BTB" evidence="2">
    <location>
        <begin position="177"/>
        <end position="246"/>
    </location>
</feature>
<organism evidence="3 4">
    <name type="scientific">Acropora cervicornis</name>
    <name type="common">Staghorn coral</name>
    <dbReference type="NCBI Taxonomy" id="6130"/>
    <lineage>
        <taxon>Eukaryota</taxon>
        <taxon>Metazoa</taxon>
        <taxon>Cnidaria</taxon>
        <taxon>Anthozoa</taxon>
        <taxon>Hexacorallia</taxon>
        <taxon>Scleractinia</taxon>
        <taxon>Astrocoeniina</taxon>
        <taxon>Acroporidae</taxon>
        <taxon>Acropora</taxon>
    </lineage>
</organism>
<dbReference type="SMART" id="SM00225">
    <property type="entry name" value="BTB"/>
    <property type="match status" value="2"/>
</dbReference>
<dbReference type="AlphaFoldDB" id="A0AAD9QU66"/>
<feature type="region of interest" description="Disordered" evidence="1">
    <location>
        <begin position="897"/>
        <end position="922"/>
    </location>
</feature>
<dbReference type="Pfam" id="PF00651">
    <property type="entry name" value="BTB"/>
    <property type="match status" value="2"/>
</dbReference>
<accession>A0AAD9QU66</accession>
<dbReference type="EMBL" id="JARQWQ010000015">
    <property type="protein sequence ID" value="KAK2567175.1"/>
    <property type="molecule type" value="Genomic_DNA"/>
</dbReference>
<evidence type="ECO:0000313" key="4">
    <source>
        <dbReference type="Proteomes" id="UP001249851"/>
    </source>
</evidence>
<feature type="region of interest" description="Disordered" evidence="1">
    <location>
        <begin position="452"/>
        <end position="558"/>
    </location>
</feature>
<feature type="compositionally biased region" description="Low complexity" evidence="1">
    <location>
        <begin position="897"/>
        <end position="913"/>
    </location>
</feature>
<dbReference type="SMART" id="SM00875">
    <property type="entry name" value="BACK"/>
    <property type="match status" value="1"/>
</dbReference>
<feature type="compositionally biased region" description="Polar residues" evidence="1">
    <location>
        <begin position="600"/>
        <end position="611"/>
    </location>
</feature>
<feature type="compositionally biased region" description="Polar residues" evidence="1">
    <location>
        <begin position="522"/>
        <end position="534"/>
    </location>
</feature>
<feature type="region of interest" description="Disordered" evidence="1">
    <location>
        <begin position="947"/>
        <end position="969"/>
    </location>
</feature>
<dbReference type="PANTHER" id="PTHR45632">
    <property type="entry name" value="LD33804P"/>
    <property type="match status" value="1"/>
</dbReference>
<feature type="region of interest" description="Disordered" evidence="1">
    <location>
        <begin position="588"/>
        <end position="771"/>
    </location>
</feature>
<protein>
    <submittedName>
        <fullName evidence="3">Kelch-like protein 28</fullName>
    </submittedName>
</protein>
<dbReference type="Gene3D" id="1.25.40.420">
    <property type="match status" value="1"/>
</dbReference>
<evidence type="ECO:0000259" key="2">
    <source>
        <dbReference type="PROSITE" id="PS50097"/>
    </source>
</evidence>
<feature type="compositionally biased region" description="Basic and acidic residues" evidence="1">
    <location>
        <begin position="465"/>
        <end position="484"/>
    </location>
</feature>
<feature type="compositionally biased region" description="Low complexity" evidence="1">
    <location>
        <begin position="844"/>
        <end position="859"/>
    </location>
</feature>
<feature type="compositionally biased region" description="Polar residues" evidence="1">
    <location>
        <begin position="830"/>
        <end position="843"/>
    </location>
</feature>
<feature type="compositionally biased region" description="Basic and acidic residues" evidence="1">
    <location>
        <begin position="507"/>
        <end position="519"/>
    </location>
</feature>
<feature type="compositionally biased region" description="Basic and acidic residues" evidence="1">
    <location>
        <begin position="588"/>
        <end position="597"/>
    </location>
</feature>
<dbReference type="Proteomes" id="UP001249851">
    <property type="component" value="Unassembled WGS sequence"/>
</dbReference>
<name>A0AAD9QU66_ACRCE</name>
<evidence type="ECO:0000313" key="3">
    <source>
        <dbReference type="EMBL" id="KAK2567175.1"/>
    </source>
</evidence>
<feature type="compositionally biased region" description="Low complexity" evidence="1">
    <location>
        <begin position="698"/>
        <end position="715"/>
    </location>
</feature>